<protein>
    <recommendedName>
        <fullName evidence="3">DUF3558 domain-containing protein</fullName>
    </recommendedName>
</protein>
<gene>
    <name evidence="1" type="ORF">D9V34_08770</name>
</gene>
<dbReference type="EMBL" id="RCUY01000005">
    <property type="protein sequence ID" value="RLP83305.1"/>
    <property type="molecule type" value="Genomic_DNA"/>
</dbReference>
<keyword evidence="2" id="KW-1185">Reference proteome</keyword>
<proteinExistence type="predicted"/>
<organism evidence="1 2">
    <name type="scientific">Mycetocola lacteus</name>
    <dbReference type="NCBI Taxonomy" id="76637"/>
    <lineage>
        <taxon>Bacteria</taxon>
        <taxon>Bacillati</taxon>
        <taxon>Actinomycetota</taxon>
        <taxon>Actinomycetes</taxon>
        <taxon>Micrococcales</taxon>
        <taxon>Microbacteriaceae</taxon>
        <taxon>Mycetocola</taxon>
    </lineage>
</organism>
<name>A0A3L7ATJ2_9MICO</name>
<dbReference type="Proteomes" id="UP000269438">
    <property type="component" value="Unassembled WGS sequence"/>
</dbReference>
<evidence type="ECO:0000313" key="1">
    <source>
        <dbReference type="EMBL" id="RLP83305.1"/>
    </source>
</evidence>
<dbReference type="AlphaFoldDB" id="A0A3L7ATJ2"/>
<reference evidence="1 2" key="1">
    <citation type="submission" date="2018-10" db="EMBL/GenBank/DDBJ databases">
        <authorList>
            <person name="Li J."/>
        </authorList>
    </citation>
    <scope>NUCLEOTIDE SEQUENCE [LARGE SCALE GENOMIC DNA]</scope>
    <source>
        <strain evidence="1 2">JCM 11654</strain>
    </source>
</reference>
<accession>A0A3L7ATJ2</accession>
<evidence type="ECO:0008006" key="3">
    <source>
        <dbReference type="Google" id="ProtNLM"/>
    </source>
</evidence>
<comment type="caution">
    <text evidence="1">The sequence shown here is derived from an EMBL/GenBank/DDBJ whole genome shotgun (WGS) entry which is preliminary data.</text>
</comment>
<sequence length="146" mass="15362">MPLTCDQLLTPETVYAYNPNVSATQAAPAAGSTAATIQGIGGMACQLTNNSSGITIDIAVASLDPSELEDLKNKAAETSQQVPTYTTPPDEGYFGPVLLKNNKRINEAQIFVGNYWLTLSSEEFTEPGALEQLSTPAIAALKAAKL</sequence>
<evidence type="ECO:0000313" key="2">
    <source>
        <dbReference type="Proteomes" id="UP000269438"/>
    </source>
</evidence>